<gene>
    <name evidence="4" type="ORF">BYL167_LOCUS17820</name>
    <name evidence="3" type="ORF">CJN711_LOCUS19866</name>
</gene>
<evidence type="ECO:0000313" key="4">
    <source>
        <dbReference type="EMBL" id="CAF4076409.1"/>
    </source>
</evidence>
<evidence type="ECO:0000313" key="3">
    <source>
        <dbReference type="EMBL" id="CAF1359721.1"/>
    </source>
</evidence>
<reference evidence="3" key="1">
    <citation type="submission" date="2021-02" db="EMBL/GenBank/DDBJ databases">
        <authorList>
            <person name="Nowell W R."/>
        </authorList>
    </citation>
    <scope>NUCLEOTIDE SEQUENCE</scope>
</reference>
<dbReference type="PROSITE" id="PS50144">
    <property type="entry name" value="MATH"/>
    <property type="match status" value="1"/>
</dbReference>
<dbReference type="Proteomes" id="UP000681967">
    <property type="component" value="Unassembled WGS sequence"/>
</dbReference>
<dbReference type="AlphaFoldDB" id="A0A815I0W7"/>
<dbReference type="EMBL" id="CAJOBH010007156">
    <property type="protein sequence ID" value="CAF4076409.1"/>
    <property type="molecule type" value="Genomic_DNA"/>
</dbReference>
<evidence type="ECO:0000256" key="1">
    <source>
        <dbReference type="SAM" id="MobiDB-lite"/>
    </source>
</evidence>
<evidence type="ECO:0000313" key="5">
    <source>
        <dbReference type="Proteomes" id="UP000663855"/>
    </source>
</evidence>
<proteinExistence type="predicted"/>
<dbReference type="EMBL" id="CAJNOV010009358">
    <property type="protein sequence ID" value="CAF1359721.1"/>
    <property type="molecule type" value="Genomic_DNA"/>
</dbReference>
<name>A0A815I0W7_9BILA</name>
<dbReference type="Gene3D" id="2.60.210.10">
    <property type="entry name" value="Apoptosis, Tumor Necrosis Factor Receptor Associated Protein 2, Chain A"/>
    <property type="match status" value="1"/>
</dbReference>
<accession>A0A815I0W7</accession>
<comment type="caution">
    <text evidence="3">The sequence shown here is derived from an EMBL/GenBank/DDBJ whole genome shotgun (WGS) entry which is preliminary data.</text>
</comment>
<sequence length="365" mass="41101">MASKEHISCPLCTFACKNTSSKEEWFDHLKNEVHMESIIKILKANQSVYEEATIQEKIQSGANSRSDPLKNDYLQLMLAMTDTATKHMPKSYESVNAITRLSTINPNLSSTSSSMRNSIIAADRNSTHASHIQLLQEQQQHNEASINLLVPRIVSSSGCSDENNDTQQNEQHTNASSATLSNDVEAHLTQLKLLKCELDEKPVSTDGILVWHLDKLSESIENAVSQKKSFIDSNLLKTSMNGPRFFARVYLNGKNDHKYISFHVHLNFPVTSTFSGNMKLILVDQSNSRPLKHIIRSCQGQMNSTNASIGFDDFTDKQHLHQASSRYIRDDAADVIILIQQTNEEKFAQYPPNIRHALLQYQSIV</sequence>
<dbReference type="Proteomes" id="UP000663855">
    <property type="component" value="Unassembled WGS sequence"/>
</dbReference>
<organism evidence="3 5">
    <name type="scientific">Rotaria magnacalcarata</name>
    <dbReference type="NCBI Taxonomy" id="392030"/>
    <lineage>
        <taxon>Eukaryota</taxon>
        <taxon>Metazoa</taxon>
        <taxon>Spiralia</taxon>
        <taxon>Gnathifera</taxon>
        <taxon>Rotifera</taxon>
        <taxon>Eurotatoria</taxon>
        <taxon>Bdelloidea</taxon>
        <taxon>Philodinida</taxon>
        <taxon>Philodinidae</taxon>
        <taxon>Rotaria</taxon>
    </lineage>
</organism>
<dbReference type="SUPFAM" id="SSF49599">
    <property type="entry name" value="TRAF domain-like"/>
    <property type="match status" value="1"/>
</dbReference>
<dbReference type="InterPro" id="IPR002083">
    <property type="entry name" value="MATH/TRAF_dom"/>
</dbReference>
<evidence type="ECO:0000259" key="2">
    <source>
        <dbReference type="PROSITE" id="PS50144"/>
    </source>
</evidence>
<dbReference type="InterPro" id="IPR008974">
    <property type="entry name" value="TRAF-like"/>
</dbReference>
<protein>
    <recommendedName>
        <fullName evidence="2">MATH domain-containing protein</fullName>
    </recommendedName>
</protein>
<feature type="domain" description="MATH" evidence="2">
    <location>
        <begin position="206"/>
        <end position="339"/>
    </location>
</feature>
<feature type="region of interest" description="Disordered" evidence="1">
    <location>
        <begin position="157"/>
        <end position="181"/>
    </location>
</feature>